<gene>
    <name evidence="2" type="ORF">NEDG_01460</name>
</gene>
<accession>A0A177ED77</accession>
<keyword evidence="3" id="KW-1185">Reference proteome</keyword>
<dbReference type="OrthoDB" id="72325at2759"/>
<dbReference type="AlphaFoldDB" id="A0A177ED77"/>
<dbReference type="Proteomes" id="UP000185944">
    <property type="component" value="Unassembled WGS sequence"/>
</dbReference>
<protein>
    <recommendedName>
        <fullName evidence="1">Nas2 N-terminal domain-containing protein</fullName>
    </recommendedName>
</protein>
<feature type="domain" description="Nas2 N-terminal" evidence="1">
    <location>
        <begin position="10"/>
        <end position="80"/>
    </location>
</feature>
<dbReference type="GeneID" id="93647810"/>
<evidence type="ECO:0000313" key="3">
    <source>
        <dbReference type="Proteomes" id="UP000185944"/>
    </source>
</evidence>
<evidence type="ECO:0000259" key="1">
    <source>
        <dbReference type="Pfam" id="PF18265"/>
    </source>
</evidence>
<dbReference type="InterPro" id="IPR040815">
    <property type="entry name" value="Nas2_N"/>
</dbReference>
<comment type="caution">
    <text evidence="2">The sequence shown here is derived from an EMBL/GenBank/DDBJ whole genome shotgun (WGS) entry which is preliminary data.</text>
</comment>
<evidence type="ECO:0000313" key="2">
    <source>
        <dbReference type="EMBL" id="OAG29913.1"/>
    </source>
</evidence>
<reference evidence="2 3" key="1">
    <citation type="submission" date="2016-02" db="EMBL/GenBank/DDBJ databases">
        <title>Discovery of a natural microsporidian pathogen with a broad tissue tropism in Caenorhabditis elegans.</title>
        <authorList>
            <person name="Luallen R.J."/>
            <person name="Reinke A.W."/>
            <person name="Tong L."/>
            <person name="Botts M.R."/>
            <person name="Felix M.-A."/>
            <person name="Troemel E.R."/>
        </authorList>
    </citation>
    <scope>NUCLEOTIDE SEQUENCE [LARGE SCALE GENOMIC DNA]</scope>
    <source>
        <strain evidence="2 3">JUm2807</strain>
    </source>
</reference>
<sequence>MDIKDRIDHLKTLEQKMSNIITTLKEDFSYEPGEPLIDQEGFPRGDIDVYTITQHIKEYKKIQSEWRPLREEIEQEAARKYSTE</sequence>
<dbReference type="VEuPathDB" id="MicrosporidiaDB:NEDG_01460"/>
<dbReference type="EMBL" id="LTDL01000038">
    <property type="protein sequence ID" value="OAG29913.1"/>
    <property type="molecule type" value="Genomic_DNA"/>
</dbReference>
<dbReference type="RefSeq" id="XP_067544465.1">
    <property type="nucleotide sequence ID" value="XM_067688878.1"/>
</dbReference>
<organism evidence="2 3">
    <name type="scientific">Nematocida displodere</name>
    <dbReference type="NCBI Taxonomy" id="1805483"/>
    <lineage>
        <taxon>Eukaryota</taxon>
        <taxon>Fungi</taxon>
        <taxon>Fungi incertae sedis</taxon>
        <taxon>Microsporidia</taxon>
        <taxon>Nematocida</taxon>
    </lineage>
</organism>
<dbReference type="Pfam" id="PF18265">
    <property type="entry name" value="Nas2_N"/>
    <property type="match status" value="1"/>
</dbReference>
<proteinExistence type="predicted"/>
<dbReference type="Gene3D" id="6.10.140.1710">
    <property type="match status" value="1"/>
</dbReference>
<name>A0A177ED77_9MICR</name>